<dbReference type="AlphaFoldDB" id="A0A9P4DIZ9"/>
<protein>
    <submittedName>
        <fullName evidence="1">Uncharacterized protein</fullName>
    </submittedName>
</protein>
<dbReference type="EMBL" id="DAESCB010000028">
    <property type="protein sequence ID" value="HBH7044734.1"/>
    <property type="molecule type" value="Genomic_DNA"/>
</dbReference>
<comment type="caution">
    <text evidence="1">The sequence shown here is derived from an EMBL/GenBank/DDBJ whole genome shotgun (WGS) entry which is preliminary data.</text>
</comment>
<proteinExistence type="predicted"/>
<gene>
    <name evidence="1" type="ORF">KV121_004880</name>
</gene>
<evidence type="ECO:0000313" key="2">
    <source>
        <dbReference type="Proteomes" id="UP000885148"/>
    </source>
</evidence>
<dbReference type="Proteomes" id="UP000885148">
    <property type="component" value="Unassembled WGS sequence"/>
</dbReference>
<organism evidence="1 2">
    <name type="scientific">Citrobacter freundii</name>
    <dbReference type="NCBI Taxonomy" id="546"/>
    <lineage>
        <taxon>Bacteria</taxon>
        <taxon>Pseudomonadati</taxon>
        <taxon>Pseudomonadota</taxon>
        <taxon>Gammaproteobacteria</taxon>
        <taxon>Enterobacterales</taxon>
        <taxon>Enterobacteriaceae</taxon>
        <taxon>Citrobacter</taxon>
        <taxon>Citrobacter freundii complex</taxon>
    </lineage>
</organism>
<accession>A0A9P4DIZ9</accession>
<evidence type="ECO:0000313" key="1">
    <source>
        <dbReference type="EMBL" id="HBH7044734.1"/>
    </source>
</evidence>
<reference evidence="1" key="1">
    <citation type="journal article" date="2018" name="Genome Biol.">
        <title>SKESA: strategic k-mer extension for scrupulous assemblies.</title>
        <authorList>
            <person name="Souvorov A."/>
            <person name="Agarwala R."/>
            <person name="Lipman D.J."/>
        </authorList>
    </citation>
    <scope>NUCLEOTIDE SEQUENCE</scope>
    <source>
        <strain evidence="1">91871</strain>
    </source>
</reference>
<sequence length="62" mass="6971">MDEKITENAIKQAYSVTIMQLFNVYLNSANDPNASARFQEGLRLTIQVRDACMQIASQNHAP</sequence>
<reference evidence="1" key="2">
    <citation type="submission" date="2021-07" db="EMBL/GenBank/DDBJ databases">
        <authorList>
            <consortium name="NCBI Pathogen Detection Project"/>
        </authorList>
    </citation>
    <scope>NUCLEOTIDE SEQUENCE</scope>
    <source>
        <strain evidence="1">91871</strain>
    </source>
</reference>
<name>A0A9P4DIZ9_CITFR</name>